<dbReference type="InterPro" id="IPR058240">
    <property type="entry name" value="rSAM_sf"/>
</dbReference>
<dbReference type="PANTHER" id="PTHR43409:SF16">
    <property type="entry name" value="SLR0320 PROTEIN"/>
    <property type="match status" value="1"/>
</dbReference>
<dbReference type="CDD" id="cd02068">
    <property type="entry name" value="radical_SAM_B12_BD"/>
    <property type="match status" value="1"/>
</dbReference>
<dbReference type="InterPro" id="IPR051198">
    <property type="entry name" value="BchE-like"/>
</dbReference>
<evidence type="ECO:0000259" key="6">
    <source>
        <dbReference type="PROSITE" id="PS51332"/>
    </source>
</evidence>
<dbReference type="InterPro" id="IPR006638">
    <property type="entry name" value="Elp3/MiaA/NifB-like_rSAM"/>
</dbReference>
<dbReference type="SFLD" id="SFLDG01082">
    <property type="entry name" value="B12-binding_domain_containing"/>
    <property type="match status" value="1"/>
</dbReference>
<dbReference type="Gene3D" id="3.80.30.20">
    <property type="entry name" value="tm_1862 like domain"/>
    <property type="match status" value="1"/>
</dbReference>
<evidence type="ECO:0000256" key="5">
    <source>
        <dbReference type="ARBA" id="ARBA00023014"/>
    </source>
</evidence>
<reference evidence="8 9" key="1">
    <citation type="submission" date="2018-08" db="EMBL/GenBank/DDBJ databases">
        <title>A genome reference for cultivated species of the human gut microbiota.</title>
        <authorList>
            <person name="Zou Y."/>
            <person name="Xue W."/>
            <person name="Luo G."/>
        </authorList>
    </citation>
    <scope>NUCLEOTIDE SEQUENCE [LARGE SCALE GENOMIC DNA]</scope>
    <source>
        <strain evidence="8 9">AF45-17</strain>
    </source>
</reference>
<dbReference type="CDD" id="cd01335">
    <property type="entry name" value="Radical_SAM"/>
    <property type="match status" value="1"/>
</dbReference>
<dbReference type="SMART" id="SM00729">
    <property type="entry name" value="Elp3"/>
    <property type="match status" value="1"/>
</dbReference>
<dbReference type="SFLD" id="SFLDG01123">
    <property type="entry name" value="methyltransferase_(Class_B)"/>
    <property type="match status" value="1"/>
</dbReference>
<comment type="caution">
    <text evidence="8">The sequence shown here is derived from an EMBL/GenBank/DDBJ whole genome shotgun (WGS) entry which is preliminary data.</text>
</comment>
<dbReference type="Gene3D" id="3.40.50.280">
    <property type="entry name" value="Cobalamin-binding domain"/>
    <property type="match status" value="1"/>
</dbReference>
<dbReference type="InterPro" id="IPR023404">
    <property type="entry name" value="rSAM_horseshoe"/>
</dbReference>
<dbReference type="Proteomes" id="UP000260773">
    <property type="component" value="Unassembled WGS sequence"/>
</dbReference>
<dbReference type="Pfam" id="PF13311">
    <property type="entry name" value="DUF4080"/>
    <property type="match status" value="1"/>
</dbReference>
<dbReference type="GO" id="GO:0031419">
    <property type="term" value="F:cobalamin binding"/>
    <property type="evidence" value="ECO:0007669"/>
    <property type="project" value="InterPro"/>
</dbReference>
<evidence type="ECO:0000256" key="2">
    <source>
        <dbReference type="ARBA" id="ARBA00022691"/>
    </source>
</evidence>
<keyword evidence="3" id="KW-0479">Metal-binding</keyword>
<sequence length="611" mass="71234">MKIVLAAINAKYIHANLAVCSLRAFSDEYKEQIQIKEYTINQYTEDILADLYKEKADMVAFSCYIWNMGMVEELTELLHQIRPDMPIWFGGPEVSYDAAECLERNPGVTGVIRGEGEETFHELMQYYIDGSGKLEDIRGIVYRENGQLVDNGWREVMDLNKVPFVYEDMNDFKNKIIYYETSRGCPFSCSYCLSSVDKKVRLRDMSLVEKELQFFIDHEVPQVKFVDRTFNCNKKHAMAIWRYIKAHDNGITNFHFEIGADLLDDEELAILSDMRPGLVQLEIGVQSTNDATIQEVSRTMRLDRLAKAVHTVNVGHNIHQHLDLIAGLPYEDYDRFRQSFNDVYQMEPEQLQLGFLKVLKGSRMYDMAETYGIVYRKKAPYEVLKTDWMSYDDILKLKGVEEMVEIYYNSHQFEQSVTYLMHFYAAPFDFFEDLAAFYEQCGFGKVQHGRMQRYDILLQFAEERHLGKVVNDMAAADKKKDIQEVHGDAIEILKATMLYDLYARENLKSRPEWAHEILYRPLCEDFYRNREMTERYLPSYEGCTARQMKRMTHMEGFAMDIRATAASGQWTGKPEVLLFDYKERNPLTYAAKMTAISVSECNTEMEETANG</sequence>
<feature type="domain" description="Radical SAM core" evidence="7">
    <location>
        <begin position="171"/>
        <end position="401"/>
    </location>
</feature>
<dbReference type="InterPro" id="IPR034466">
    <property type="entry name" value="Methyltransferase_Class_B"/>
</dbReference>
<dbReference type="PROSITE" id="PS51918">
    <property type="entry name" value="RADICAL_SAM"/>
    <property type="match status" value="1"/>
</dbReference>
<dbReference type="InterPro" id="IPR006158">
    <property type="entry name" value="Cobalamin-bd"/>
</dbReference>
<evidence type="ECO:0000313" key="9">
    <source>
        <dbReference type="Proteomes" id="UP000260773"/>
    </source>
</evidence>
<dbReference type="Pfam" id="PF04055">
    <property type="entry name" value="Radical_SAM"/>
    <property type="match status" value="1"/>
</dbReference>
<evidence type="ECO:0000256" key="3">
    <source>
        <dbReference type="ARBA" id="ARBA00022723"/>
    </source>
</evidence>
<gene>
    <name evidence="8" type="ORF">DW070_01140</name>
</gene>
<feature type="domain" description="B12-binding" evidence="6">
    <location>
        <begin position="1"/>
        <end position="134"/>
    </location>
</feature>
<dbReference type="PANTHER" id="PTHR43409">
    <property type="entry name" value="ANAEROBIC MAGNESIUM-PROTOPORPHYRIN IX MONOMETHYL ESTER CYCLASE-RELATED"/>
    <property type="match status" value="1"/>
</dbReference>
<keyword evidence="4" id="KW-0408">Iron</keyword>
<dbReference type="InterPro" id="IPR007197">
    <property type="entry name" value="rSAM"/>
</dbReference>
<dbReference type="GO" id="GO:0003824">
    <property type="term" value="F:catalytic activity"/>
    <property type="evidence" value="ECO:0007669"/>
    <property type="project" value="InterPro"/>
</dbReference>
<dbReference type="SUPFAM" id="SSF52242">
    <property type="entry name" value="Cobalamin (vitamin B12)-binding domain"/>
    <property type="match status" value="1"/>
</dbReference>
<organism evidence="8 9">
    <name type="scientific">Coprococcus catus</name>
    <dbReference type="NCBI Taxonomy" id="116085"/>
    <lineage>
        <taxon>Bacteria</taxon>
        <taxon>Bacillati</taxon>
        <taxon>Bacillota</taxon>
        <taxon>Clostridia</taxon>
        <taxon>Lachnospirales</taxon>
        <taxon>Lachnospiraceae</taxon>
        <taxon>Coprococcus</taxon>
    </lineage>
</organism>
<evidence type="ECO:0000259" key="7">
    <source>
        <dbReference type="PROSITE" id="PS51918"/>
    </source>
</evidence>
<name>A0A3E2TT35_9FIRM</name>
<protein>
    <submittedName>
        <fullName evidence="8">DUF4080 domain-containing protein</fullName>
    </submittedName>
</protein>
<dbReference type="PROSITE" id="PS51332">
    <property type="entry name" value="B12_BINDING"/>
    <property type="match status" value="1"/>
</dbReference>
<proteinExistence type="predicted"/>
<dbReference type="InterPro" id="IPR036724">
    <property type="entry name" value="Cobalamin-bd_sf"/>
</dbReference>
<keyword evidence="5" id="KW-0411">Iron-sulfur</keyword>
<comment type="cofactor">
    <cofactor evidence="1">
        <name>[4Fe-4S] cluster</name>
        <dbReference type="ChEBI" id="CHEBI:49883"/>
    </cofactor>
</comment>
<dbReference type="GO" id="GO:0005829">
    <property type="term" value="C:cytosol"/>
    <property type="evidence" value="ECO:0007669"/>
    <property type="project" value="TreeGrafter"/>
</dbReference>
<keyword evidence="2" id="KW-0949">S-adenosyl-L-methionine</keyword>
<evidence type="ECO:0000256" key="1">
    <source>
        <dbReference type="ARBA" id="ARBA00001966"/>
    </source>
</evidence>
<dbReference type="SUPFAM" id="SSF102114">
    <property type="entry name" value="Radical SAM enzymes"/>
    <property type="match status" value="1"/>
</dbReference>
<dbReference type="EMBL" id="QVEP01000002">
    <property type="protein sequence ID" value="RGB82165.1"/>
    <property type="molecule type" value="Genomic_DNA"/>
</dbReference>
<evidence type="ECO:0000256" key="4">
    <source>
        <dbReference type="ARBA" id="ARBA00023004"/>
    </source>
</evidence>
<dbReference type="InterPro" id="IPR025288">
    <property type="entry name" value="DUF4080"/>
</dbReference>
<dbReference type="GO" id="GO:0046872">
    <property type="term" value="F:metal ion binding"/>
    <property type="evidence" value="ECO:0007669"/>
    <property type="project" value="UniProtKB-KW"/>
</dbReference>
<dbReference type="GO" id="GO:0051539">
    <property type="term" value="F:4 iron, 4 sulfur cluster binding"/>
    <property type="evidence" value="ECO:0007669"/>
    <property type="project" value="UniProtKB-KW"/>
</dbReference>
<dbReference type="Pfam" id="PF02310">
    <property type="entry name" value="B12-binding"/>
    <property type="match status" value="1"/>
</dbReference>
<dbReference type="AlphaFoldDB" id="A0A3E2TT35"/>
<dbReference type="SFLD" id="SFLDS00029">
    <property type="entry name" value="Radical_SAM"/>
    <property type="match status" value="1"/>
</dbReference>
<accession>A0A3E2TT35</accession>
<evidence type="ECO:0000313" key="8">
    <source>
        <dbReference type="EMBL" id="RGB82165.1"/>
    </source>
</evidence>